<reference evidence="3" key="1">
    <citation type="submission" date="2014-07" db="EMBL/GenBank/DDBJ databases">
        <title>Genome sequencing of plant-pathogenic Streptomyces species.</title>
        <authorList>
            <person name="Harrison J."/>
            <person name="Sapp M."/>
            <person name="Thwaites R."/>
            <person name="Studholme D.J."/>
        </authorList>
    </citation>
    <scope>NUCLEOTIDE SEQUENCE [LARGE SCALE GENOMIC DNA]</scope>
    <source>
        <strain evidence="3">NCPPB 4445</strain>
    </source>
</reference>
<sequence length="112" mass="12024">MSRRPKEEPVNQPPHALRRPLGELSAIEASRPGEPPQGPEFKVETLTSNGMHQVVRITHPRDAPPTEPEQATLRSAVMALLDLAGHESGPARTTVVLGARGPHIVGCELHGP</sequence>
<proteinExistence type="predicted"/>
<dbReference type="AlphaFoldDB" id="A0A0L0K251"/>
<evidence type="ECO:0000256" key="1">
    <source>
        <dbReference type="SAM" id="MobiDB-lite"/>
    </source>
</evidence>
<comment type="caution">
    <text evidence="2">The sequence shown here is derived from an EMBL/GenBank/DDBJ whole genome shotgun (WGS) entry which is preliminary data.</text>
</comment>
<feature type="region of interest" description="Disordered" evidence="1">
    <location>
        <begin position="1"/>
        <end position="40"/>
    </location>
</feature>
<dbReference type="PATRIC" id="fig|42234.21.peg.5020"/>
<gene>
    <name evidence="2" type="ORF">IQ63_24250</name>
</gene>
<organism evidence="2 3">
    <name type="scientific">Streptomyces acidiscabies</name>
    <dbReference type="NCBI Taxonomy" id="42234"/>
    <lineage>
        <taxon>Bacteria</taxon>
        <taxon>Bacillati</taxon>
        <taxon>Actinomycetota</taxon>
        <taxon>Actinomycetes</taxon>
        <taxon>Kitasatosporales</taxon>
        <taxon>Streptomycetaceae</taxon>
        <taxon>Streptomyces</taxon>
    </lineage>
</organism>
<name>A0A0L0K251_9ACTN</name>
<evidence type="ECO:0000313" key="3">
    <source>
        <dbReference type="Proteomes" id="UP000037151"/>
    </source>
</evidence>
<accession>A0A0L0K251</accession>
<dbReference type="EMBL" id="JPPY01000139">
    <property type="protein sequence ID" value="KND32142.1"/>
    <property type="molecule type" value="Genomic_DNA"/>
</dbReference>
<dbReference type="Proteomes" id="UP000037151">
    <property type="component" value="Unassembled WGS sequence"/>
</dbReference>
<evidence type="ECO:0000313" key="2">
    <source>
        <dbReference type="EMBL" id="KND32142.1"/>
    </source>
</evidence>
<protein>
    <submittedName>
        <fullName evidence="2">Uncharacterized protein</fullName>
    </submittedName>
</protein>